<dbReference type="EMBL" id="JAUSWJ010000001">
    <property type="protein sequence ID" value="MDQ0517345.1"/>
    <property type="molecule type" value="Genomic_DNA"/>
</dbReference>
<evidence type="ECO:0000256" key="10">
    <source>
        <dbReference type="RuleBase" id="RU366002"/>
    </source>
</evidence>
<feature type="transmembrane region" description="Helical" evidence="10">
    <location>
        <begin position="310"/>
        <end position="332"/>
    </location>
</feature>
<evidence type="ECO:0000256" key="3">
    <source>
        <dbReference type="ARBA" id="ARBA00022475"/>
    </source>
</evidence>
<keyword evidence="10" id="KW-0050">Antiport</keyword>
<dbReference type="PANTHER" id="PTHR10110">
    <property type="entry name" value="SODIUM/HYDROGEN EXCHANGER"/>
    <property type="match status" value="1"/>
</dbReference>
<dbReference type="Gene3D" id="6.10.140.1330">
    <property type="match status" value="1"/>
</dbReference>
<dbReference type="InterPro" id="IPR004705">
    <property type="entry name" value="Cation/H_exchanger_CPA1_bac"/>
</dbReference>
<keyword evidence="2 10" id="KW-0813">Transport</keyword>
<evidence type="ECO:0000256" key="8">
    <source>
        <dbReference type="ARBA" id="ARBA00023136"/>
    </source>
</evidence>
<keyword evidence="4 10" id="KW-0812">Transmembrane</keyword>
<comment type="caution">
    <text evidence="10">Lacks conserved residue(s) required for the propagation of feature annotation.</text>
</comment>
<evidence type="ECO:0000256" key="4">
    <source>
        <dbReference type="ARBA" id="ARBA00022692"/>
    </source>
</evidence>
<evidence type="ECO:0000256" key="2">
    <source>
        <dbReference type="ARBA" id="ARBA00022448"/>
    </source>
</evidence>
<dbReference type="RefSeq" id="WP_266278490.1">
    <property type="nucleotide sequence ID" value="NZ_JAPKNF010000001.1"/>
</dbReference>
<feature type="transmembrane region" description="Helical" evidence="10">
    <location>
        <begin position="224"/>
        <end position="247"/>
    </location>
</feature>
<dbReference type="PANTHER" id="PTHR10110:SF86">
    <property type="entry name" value="SODIUM_HYDROGEN EXCHANGER 7"/>
    <property type="match status" value="1"/>
</dbReference>
<keyword evidence="8 10" id="KW-0472">Membrane</keyword>
<feature type="transmembrane region" description="Helical" evidence="10">
    <location>
        <begin position="353"/>
        <end position="379"/>
    </location>
</feature>
<comment type="subcellular location">
    <subcellularLocation>
        <location evidence="10">Cell inner membrane</location>
        <topology evidence="10">Multi-pass membrane protein</topology>
    </subcellularLocation>
    <subcellularLocation>
        <location evidence="1">Cell membrane</location>
        <topology evidence="1">Multi-pass membrane protein</topology>
    </subcellularLocation>
</comment>
<feature type="transmembrane region" description="Helical" evidence="10">
    <location>
        <begin position="111"/>
        <end position="133"/>
    </location>
</feature>
<feature type="transmembrane region" description="Helical" evidence="10">
    <location>
        <begin position="83"/>
        <end position="105"/>
    </location>
</feature>
<organism evidence="12 13">
    <name type="scientific">Kaistia geumhonensis</name>
    <dbReference type="NCBI Taxonomy" id="410839"/>
    <lineage>
        <taxon>Bacteria</taxon>
        <taxon>Pseudomonadati</taxon>
        <taxon>Pseudomonadota</taxon>
        <taxon>Alphaproteobacteria</taxon>
        <taxon>Hyphomicrobiales</taxon>
        <taxon>Kaistiaceae</taxon>
        <taxon>Kaistia</taxon>
    </lineage>
</organism>
<accession>A0ABU0M8P2</accession>
<dbReference type="Pfam" id="PF00999">
    <property type="entry name" value="Na_H_Exchanger"/>
    <property type="match status" value="1"/>
</dbReference>
<dbReference type="NCBIfam" id="TIGR00831">
    <property type="entry name" value="a_cpa1"/>
    <property type="match status" value="1"/>
</dbReference>
<comment type="caution">
    <text evidence="12">The sequence shown here is derived from an EMBL/GenBank/DDBJ whole genome shotgun (WGS) entry which is preliminary data.</text>
</comment>
<keyword evidence="13" id="KW-1185">Reference proteome</keyword>
<protein>
    <submittedName>
        <fullName evidence="12">CPA1 family monovalent cation:H+ antiporter</fullName>
    </submittedName>
</protein>
<dbReference type="Proteomes" id="UP001223743">
    <property type="component" value="Unassembled WGS sequence"/>
</dbReference>
<evidence type="ECO:0000256" key="5">
    <source>
        <dbReference type="ARBA" id="ARBA00022989"/>
    </source>
</evidence>
<evidence type="ECO:0000313" key="13">
    <source>
        <dbReference type="Proteomes" id="UP001223743"/>
    </source>
</evidence>
<evidence type="ECO:0000256" key="9">
    <source>
        <dbReference type="ARBA" id="ARBA00023201"/>
    </source>
</evidence>
<feature type="transmembrane region" description="Helical" evidence="10">
    <location>
        <begin position="178"/>
        <end position="203"/>
    </location>
</feature>
<keyword evidence="6 10" id="KW-0915">Sodium</keyword>
<evidence type="ECO:0000256" key="7">
    <source>
        <dbReference type="ARBA" id="ARBA00023065"/>
    </source>
</evidence>
<keyword evidence="7 10" id="KW-0406">Ion transport</keyword>
<feature type="transmembrane region" description="Helical" evidence="10">
    <location>
        <begin position="154"/>
        <end position="172"/>
    </location>
</feature>
<keyword evidence="5 10" id="KW-1133">Transmembrane helix</keyword>
<keyword evidence="3" id="KW-1003">Cell membrane</keyword>
<evidence type="ECO:0000256" key="6">
    <source>
        <dbReference type="ARBA" id="ARBA00023053"/>
    </source>
</evidence>
<feature type="transmembrane region" description="Helical" evidence="10">
    <location>
        <begin position="53"/>
        <end position="71"/>
    </location>
</feature>
<keyword evidence="10" id="KW-0997">Cell inner membrane</keyword>
<proteinExistence type="inferred from homology"/>
<gene>
    <name evidence="12" type="ORF">QO015_002958</name>
</gene>
<reference evidence="12 13" key="1">
    <citation type="submission" date="2023-07" db="EMBL/GenBank/DDBJ databases">
        <title>Genomic Encyclopedia of Type Strains, Phase IV (KMG-IV): sequencing the most valuable type-strain genomes for metagenomic binning, comparative biology and taxonomic classification.</title>
        <authorList>
            <person name="Goeker M."/>
        </authorList>
    </citation>
    <scope>NUCLEOTIDE SEQUENCE [LARGE SCALE GENOMIC DNA]</scope>
    <source>
        <strain evidence="12 13">B1-1</strain>
    </source>
</reference>
<comment type="similarity">
    <text evidence="10">Belongs to the monovalent cation:proton antiporter 1 (CPA1) transporter (TC 2.A.36) family.</text>
</comment>
<dbReference type="InterPro" id="IPR006153">
    <property type="entry name" value="Cation/H_exchanger_TM"/>
</dbReference>
<keyword evidence="9 10" id="KW-0739">Sodium transport</keyword>
<feature type="domain" description="Cation/H+ exchanger transmembrane" evidence="11">
    <location>
        <begin position="11"/>
        <end position="415"/>
    </location>
</feature>
<name>A0ABU0M8P2_9HYPH</name>
<feature type="transmembrane region" description="Helical" evidence="10">
    <location>
        <begin position="391"/>
        <end position="411"/>
    </location>
</feature>
<comment type="function">
    <text evidence="10">Na(+)/H(+) antiporter that extrudes sodium in exchange for external protons.</text>
</comment>
<evidence type="ECO:0000259" key="11">
    <source>
        <dbReference type="Pfam" id="PF00999"/>
    </source>
</evidence>
<sequence length="543" mass="56357">MATLDLVLVLVVAVVVSSWLGRLLPLVATPLIQIALGAAMGRLGVDAVRIDPELFFVLFLPPLLFLDGWRFSGRELLQRAGPIASLAIGLVLVTVLCVGPALAALMPGLPLVATLALVAVLSPTDAIAGIALLRGVPLARRILRIVEGEALLNDASALICLHFVLLLGSAMAPTGPTLLAQLAWVGGGGLAIGTGVAMVLLSVKNAVSARLGETTATQILISLLMPYAAYHAAVALGASGILAPVAAGMVMGRWELGGTALPLTRLRRAAFWETLEFTLNGVIFVLLGEQLPRIVAQAAADLPANGLAGAWRLVLVTLVAWAALTLIRLAWVTAMALWHDRRQLRGACTRVRVLTILAMTFSGVRGAVTLAAALALPIVLPDGATFPSRNLVVAAAAGVILTSLVIANIALPLLARRIAAAATEGDDDTLRAARLRAAAAAMAAVEHAAEQRGGRADGEGQPWDEASATILSSYRARLDRLGASAGAAGAGDGREAAERDLRIAALHAERAEVAAMVAERLIDDETARLLLRELDGQEAALDY</sequence>
<dbReference type="InterPro" id="IPR018422">
    <property type="entry name" value="Cation/H_exchanger_CPA1"/>
</dbReference>
<evidence type="ECO:0000256" key="1">
    <source>
        <dbReference type="ARBA" id="ARBA00004651"/>
    </source>
</evidence>
<evidence type="ECO:0000313" key="12">
    <source>
        <dbReference type="EMBL" id="MDQ0517345.1"/>
    </source>
</evidence>